<comment type="subunit">
    <text evidence="12">Component of the replication restart primosome.</text>
</comment>
<evidence type="ECO:0000256" key="7">
    <source>
        <dbReference type="ARBA" id="ARBA00022833"/>
    </source>
</evidence>
<dbReference type="GO" id="GO:1990077">
    <property type="term" value="C:primosome complex"/>
    <property type="evidence" value="ECO:0007669"/>
    <property type="project" value="UniProtKB-UniRule"/>
</dbReference>
<dbReference type="Pfam" id="PF00270">
    <property type="entry name" value="DEAD"/>
    <property type="match status" value="1"/>
</dbReference>
<dbReference type="GO" id="GO:0043138">
    <property type="term" value="F:3'-5' DNA helicase activity"/>
    <property type="evidence" value="ECO:0007669"/>
    <property type="project" value="UniProtKB-EC"/>
</dbReference>
<dbReference type="HAMAP" id="MF_00983">
    <property type="entry name" value="PriA"/>
    <property type="match status" value="1"/>
</dbReference>
<dbReference type="Pfam" id="PF00271">
    <property type="entry name" value="Helicase_C"/>
    <property type="match status" value="1"/>
</dbReference>
<comment type="catalytic activity">
    <reaction evidence="12">
        <text>Couples ATP hydrolysis with the unwinding of duplex DNA by translocating in the 3'-5' direction.</text>
        <dbReference type="EC" id="5.6.2.4"/>
    </reaction>
</comment>
<reference evidence="14" key="2">
    <citation type="journal article" date="2021" name="PeerJ">
        <title>Extensive microbial diversity within the chicken gut microbiome revealed by metagenomics and culture.</title>
        <authorList>
            <person name="Gilroy R."/>
            <person name="Ravi A."/>
            <person name="Getino M."/>
            <person name="Pursley I."/>
            <person name="Horton D.L."/>
            <person name="Alikhan N.F."/>
            <person name="Baker D."/>
            <person name="Gharbi K."/>
            <person name="Hall N."/>
            <person name="Watson M."/>
            <person name="Adriaenssens E.M."/>
            <person name="Foster-Nyarko E."/>
            <person name="Jarju S."/>
            <person name="Secka A."/>
            <person name="Antonio M."/>
            <person name="Oren A."/>
            <person name="Chaudhuri R.R."/>
            <person name="La Ragione R."/>
            <person name="Hildebrand F."/>
            <person name="Pallen M.J."/>
        </authorList>
    </citation>
    <scope>NUCLEOTIDE SEQUENCE</scope>
    <source>
        <strain evidence="14">ChiSjej4B22-8148</strain>
    </source>
</reference>
<dbReference type="GO" id="GO:0006310">
    <property type="term" value="P:DNA recombination"/>
    <property type="evidence" value="ECO:0007669"/>
    <property type="project" value="InterPro"/>
</dbReference>
<comment type="caution">
    <text evidence="14">The sequence shown here is derived from an EMBL/GenBank/DDBJ whole genome shotgun (WGS) entry which is preliminary data.</text>
</comment>
<proteinExistence type="inferred from homology"/>
<keyword evidence="7 12" id="KW-0862">Zinc</keyword>
<dbReference type="FunFam" id="3.40.50.300:FF:000489">
    <property type="entry name" value="Primosome assembly protein PriA"/>
    <property type="match status" value="1"/>
</dbReference>
<dbReference type="SMART" id="SM00490">
    <property type="entry name" value="HELICc"/>
    <property type="match status" value="1"/>
</dbReference>
<dbReference type="GO" id="GO:0005524">
    <property type="term" value="F:ATP binding"/>
    <property type="evidence" value="ECO:0007669"/>
    <property type="project" value="UniProtKB-UniRule"/>
</dbReference>
<reference evidence="14" key="1">
    <citation type="submission" date="2020-10" db="EMBL/GenBank/DDBJ databases">
        <authorList>
            <person name="Gilroy R."/>
        </authorList>
    </citation>
    <scope>NUCLEOTIDE SEQUENCE</scope>
    <source>
        <strain evidence="14">ChiSjej4B22-8148</strain>
    </source>
</reference>
<keyword evidence="2 12" id="KW-0235">DNA replication</keyword>
<dbReference type="Pfam" id="PF17764">
    <property type="entry name" value="PriA_3primeBD"/>
    <property type="match status" value="1"/>
</dbReference>
<dbReference type="SMART" id="SM00487">
    <property type="entry name" value="DEXDc"/>
    <property type="match status" value="1"/>
</dbReference>
<gene>
    <name evidence="12 14" type="primary">priA</name>
    <name evidence="14" type="ORF">IAB31_09420</name>
</gene>
<evidence type="ECO:0000256" key="3">
    <source>
        <dbReference type="ARBA" id="ARBA00022723"/>
    </source>
</evidence>
<feature type="binding site" evidence="12">
    <location>
        <position position="488"/>
    </location>
    <ligand>
        <name>Zn(2+)</name>
        <dbReference type="ChEBI" id="CHEBI:29105"/>
        <label>1</label>
    </ligand>
</feature>
<evidence type="ECO:0000256" key="1">
    <source>
        <dbReference type="ARBA" id="ARBA00022515"/>
    </source>
</evidence>
<dbReference type="GO" id="GO:0003677">
    <property type="term" value="F:DNA binding"/>
    <property type="evidence" value="ECO:0007669"/>
    <property type="project" value="UniProtKB-UniRule"/>
</dbReference>
<dbReference type="Proteomes" id="UP000886757">
    <property type="component" value="Unassembled WGS sequence"/>
</dbReference>
<dbReference type="InterPro" id="IPR011545">
    <property type="entry name" value="DEAD/DEAH_box_helicase_dom"/>
</dbReference>
<feature type="domain" description="Helicase ATP-binding" evidence="13">
    <location>
        <begin position="221"/>
        <end position="387"/>
    </location>
</feature>
<evidence type="ECO:0000313" key="14">
    <source>
        <dbReference type="EMBL" id="HIR14126.1"/>
    </source>
</evidence>
<dbReference type="InterPro" id="IPR005259">
    <property type="entry name" value="PriA"/>
</dbReference>
<keyword evidence="10 12" id="KW-0413">Isomerase</keyword>
<sequence length="739" mass="83052">MELYADIILDISHSSLDKTFQYRVPESLAKILEPGNVVEIPFGAGNRTRTGYVMGISEHPKIPLEKMKEIQRIVMDFAGTDSKLTALALWMRDYYGSTMAQALRTVLPIRKKTASRQKRTLVRLVSEKEAGEILEVFRRKNQKARARLWEALLVQPRLPYEAATGGLGVAPSVIRALEERKLLACETDTVYRRTFQAPEGGETEKKLCLTEEQEAVIRGIAEDADPSGKYLIHGVTGSGKTEVYMELIARTVSEGKQAILLIPEISLTYQNVMRFYGRFGERVSVLHSRLSQGERYDQFERARSGDLDVMIGPRSALFTPFPNLGMIIIDEEHEPSYQSENAPRYHARETAVKRGELEQAKVILGSATPSMEAYYGAMQGKYRLFRMRNRPGGGQLPRVEIVDLKQELRRGNKSVLSRLLYEKLEECLNGGRQAMLFLNRRGYAGFVSCRSCGHVIKCPHCDVSLSLHRGGRLFCHYCGYSQPAPSKCSECGSPFIGSFRAGTQQIEKLVSEAFPEARILRMDADTTKGKEGHQEILKAFGEHRADILIGTQMIVKGHDFPRVTLMGVLAADLSLHISDYRAAERTFQLLTQAAGRAGRGRDPGEVVIQTYDPEHYAVVCGAKQDYEAFYRQEIAYRQLSGYPPAGGLLAIHCMSQDQEKLELAVSYLGRFARQAAAPRNAAVMGPADEVLSKINDIYRKVLYIKHEDPGILIRIKNLMEQYISMNEGFQGIQIHFEHR</sequence>
<evidence type="ECO:0000256" key="10">
    <source>
        <dbReference type="ARBA" id="ARBA00023235"/>
    </source>
</evidence>
<dbReference type="AlphaFoldDB" id="A0A9D1ACT2"/>
<dbReference type="InterPro" id="IPR042115">
    <property type="entry name" value="PriA_3primeBD_sf"/>
</dbReference>
<dbReference type="Gene3D" id="3.40.1440.60">
    <property type="entry name" value="PriA, 3(prime) DNA-binding domain"/>
    <property type="match status" value="1"/>
</dbReference>
<feature type="binding site" evidence="12">
    <location>
        <position position="452"/>
    </location>
    <ligand>
        <name>Zn(2+)</name>
        <dbReference type="ChEBI" id="CHEBI:29105"/>
        <label>1</label>
    </ligand>
</feature>
<feature type="binding site" evidence="12">
    <location>
        <position position="491"/>
    </location>
    <ligand>
        <name>Zn(2+)</name>
        <dbReference type="ChEBI" id="CHEBI:29105"/>
        <label>1</label>
    </ligand>
</feature>
<dbReference type="CDD" id="cd18804">
    <property type="entry name" value="SF2_C_priA"/>
    <property type="match status" value="1"/>
</dbReference>
<dbReference type="NCBIfam" id="TIGR00595">
    <property type="entry name" value="priA"/>
    <property type="match status" value="1"/>
</dbReference>
<dbReference type="PANTHER" id="PTHR30580:SF0">
    <property type="entry name" value="PRIMOSOMAL PROTEIN N"/>
    <property type="match status" value="1"/>
</dbReference>
<keyword evidence="5 12" id="KW-0378">Hydrolase</keyword>
<evidence type="ECO:0000313" key="15">
    <source>
        <dbReference type="Proteomes" id="UP000886757"/>
    </source>
</evidence>
<feature type="binding site" evidence="12">
    <location>
        <position position="478"/>
    </location>
    <ligand>
        <name>Zn(2+)</name>
        <dbReference type="ChEBI" id="CHEBI:29105"/>
        <label>2</label>
    </ligand>
</feature>
<evidence type="ECO:0000256" key="6">
    <source>
        <dbReference type="ARBA" id="ARBA00022806"/>
    </source>
</evidence>
<dbReference type="Pfam" id="PF18319">
    <property type="entry name" value="Zn_ribbon_PriA"/>
    <property type="match status" value="1"/>
</dbReference>
<dbReference type="EC" id="5.6.2.4" evidence="12"/>
<keyword evidence="4 12" id="KW-0547">Nucleotide-binding</keyword>
<evidence type="ECO:0000256" key="8">
    <source>
        <dbReference type="ARBA" id="ARBA00022840"/>
    </source>
</evidence>
<dbReference type="PROSITE" id="PS51192">
    <property type="entry name" value="HELICASE_ATP_BIND_1"/>
    <property type="match status" value="1"/>
</dbReference>
<keyword evidence="3 12" id="KW-0479">Metal-binding</keyword>
<dbReference type="GO" id="GO:0008270">
    <property type="term" value="F:zinc ion binding"/>
    <property type="evidence" value="ECO:0007669"/>
    <property type="project" value="UniProtKB-UniRule"/>
</dbReference>
<keyword evidence="1 12" id="KW-0639">Primosome</keyword>
<dbReference type="GO" id="GO:0016787">
    <property type="term" value="F:hydrolase activity"/>
    <property type="evidence" value="ECO:0007669"/>
    <property type="project" value="UniProtKB-KW"/>
</dbReference>
<evidence type="ECO:0000256" key="5">
    <source>
        <dbReference type="ARBA" id="ARBA00022801"/>
    </source>
</evidence>
<comment type="similarity">
    <text evidence="12">Belongs to the helicase family. PriA subfamily.</text>
</comment>
<evidence type="ECO:0000259" key="13">
    <source>
        <dbReference type="PROSITE" id="PS51192"/>
    </source>
</evidence>
<dbReference type="Gene3D" id="3.40.50.300">
    <property type="entry name" value="P-loop containing nucleotide triphosphate hydrolases"/>
    <property type="match status" value="2"/>
</dbReference>
<dbReference type="GO" id="GO:0006270">
    <property type="term" value="P:DNA replication initiation"/>
    <property type="evidence" value="ECO:0007669"/>
    <property type="project" value="TreeGrafter"/>
</dbReference>
<accession>A0A9D1ACT2</accession>
<feature type="binding site" evidence="12">
    <location>
        <position position="458"/>
    </location>
    <ligand>
        <name>Zn(2+)</name>
        <dbReference type="ChEBI" id="CHEBI:29105"/>
        <label>2</label>
    </ligand>
</feature>
<dbReference type="GO" id="GO:0006269">
    <property type="term" value="P:DNA replication, synthesis of primer"/>
    <property type="evidence" value="ECO:0007669"/>
    <property type="project" value="UniProtKB-KW"/>
</dbReference>
<feature type="binding site" evidence="12">
    <location>
        <position position="475"/>
    </location>
    <ligand>
        <name>Zn(2+)</name>
        <dbReference type="ChEBI" id="CHEBI:29105"/>
        <label>2</label>
    </ligand>
</feature>
<comment type="cofactor">
    <cofactor evidence="12">
        <name>Zn(2+)</name>
        <dbReference type="ChEBI" id="CHEBI:29105"/>
    </cofactor>
    <text evidence="12">Binds 2 zinc ions per subunit.</text>
</comment>
<protein>
    <recommendedName>
        <fullName evidence="12">Replication restart protein PriA</fullName>
    </recommendedName>
    <alternativeName>
        <fullName evidence="12">ATP-dependent DNA helicase PriA</fullName>
        <ecNumber evidence="12">5.6.2.4</ecNumber>
    </alternativeName>
    <alternativeName>
        <fullName evidence="12">DNA 3'-5' helicase PriA</fullName>
    </alternativeName>
</protein>
<dbReference type="GO" id="GO:0006302">
    <property type="term" value="P:double-strand break repair"/>
    <property type="evidence" value="ECO:0007669"/>
    <property type="project" value="InterPro"/>
</dbReference>
<evidence type="ECO:0000256" key="11">
    <source>
        <dbReference type="ARBA" id="ARBA00048988"/>
    </source>
</evidence>
<evidence type="ECO:0000256" key="4">
    <source>
        <dbReference type="ARBA" id="ARBA00022741"/>
    </source>
</evidence>
<feature type="binding site" evidence="12">
    <location>
        <position position="461"/>
    </location>
    <ligand>
        <name>Zn(2+)</name>
        <dbReference type="ChEBI" id="CHEBI:29105"/>
        <label>2</label>
    </ligand>
</feature>
<evidence type="ECO:0000256" key="9">
    <source>
        <dbReference type="ARBA" id="ARBA00023125"/>
    </source>
</evidence>
<dbReference type="CDD" id="cd17929">
    <property type="entry name" value="DEXHc_priA"/>
    <property type="match status" value="1"/>
</dbReference>
<dbReference type="InterPro" id="IPR040498">
    <property type="entry name" value="PriA_CRR"/>
</dbReference>
<comment type="catalytic activity">
    <reaction evidence="11 12">
        <text>ATP + H2O = ADP + phosphate + H(+)</text>
        <dbReference type="Rhea" id="RHEA:13065"/>
        <dbReference type="ChEBI" id="CHEBI:15377"/>
        <dbReference type="ChEBI" id="CHEBI:15378"/>
        <dbReference type="ChEBI" id="CHEBI:30616"/>
        <dbReference type="ChEBI" id="CHEBI:43474"/>
        <dbReference type="ChEBI" id="CHEBI:456216"/>
        <dbReference type="EC" id="5.6.2.4"/>
    </reaction>
</comment>
<name>A0A9D1ACT2_9FIRM</name>
<organism evidence="14 15">
    <name type="scientific">Candidatus Choladousia intestinavium</name>
    <dbReference type="NCBI Taxonomy" id="2840727"/>
    <lineage>
        <taxon>Bacteria</taxon>
        <taxon>Bacillati</taxon>
        <taxon>Bacillota</taxon>
        <taxon>Clostridia</taxon>
        <taxon>Lachnospirales</taxon>
        <taxon>Lachnospiraceae</taxon>
        <taxon>Lachnospiraceae incertae sedis</taxon>
        <taxon>Candidatus Choladousia</taxon>
    </lineage>
</organism>
<comment type="function">
    <text evidence="12">Initiates the restart of stalled replication forks, which reloads the replicative helicase on sites other than the origin of replication. Recognizes and binds to abandoned replication forks and remodels them to uncover a helicase loading site. Promotes assembly of the primosome at these replication forks.</text>
</comment>
<dbReference type="SUPFAM" id="SSF52540">
    <property type="entry name" value="P-loop containing nucleoside triphosphate hydrolases"/>
    <property type="match status" value="1"/>
</dbReference>
<keyword evidence="6 12" id="KW-0347">Helicase</keyword>
<dbReference type="EMBL" id="DVGK01000108">
    <property type="protein sequence ID" value="HIR14126.1"/>
    <property type="molecule type" value="Genomic_DNA"/>
</dbReference>
<dbReference type="InterPro" id="IPR001650">
    <property type="entry name" value="Helicase_C-like"/>
</dbReference>
<dbReference type="InterPro" id="IPR041222">
    <property type="entry name" value="PriA_3primeBD"/>
</dbReference>
<evidence type="ECO:0000256" key="2">
    <source>
        <dbReference type="ARBA" id="ARBA00022705"/>
    </source>
</evidence>
<dbReference type="InterPro" id="IPR027417">
    <property type="entry name" value="P-loop_NTPase"/>
</dbReference>
<evidence type="ECO:0000256" key="12">
    <source>
        <dbReference type="HAMAP-Rule" id="MF_00983"/>
    </source>
</evidence>
<dbReference type="InterPro" id="IPR014001">
    <property type="entry name" value="Helicase_ATP-bd"/>
</dbReference>
<keyword evidence="9 12" id="KW-0238">DNA-binding</keyword>
<keyword evidence="8 12" id="KW-0067">ATP-binding</keyword>
<feature type="binding site" evidence="12">
    <location>
        <position position="449"/>
    </location>
    <ligand>
        <name>Zn(2+)</name>
        <dbReference type="ChEBI" id="CHEBI:29105"/>
        <label>1</label>
    </ligand>
</feature>
<dbReference type="PANTHER" id="PTHR30580">
    <property type="entry name" value="PRIMOSOMAL PROTEIN N"/>
    <property type="match status" value="1"/>
</dbReference>